<dbReference type="PROSITE" id="PS51192">
    <property type="entry name" value="HELICASE_ATP_BIND_1"/>
    <property type="match status" value="1"/>
</dbReference>
<evidence type="ECO:0000259" key="3">
    <source>
        <dbReference type="PROSITE" id="PS51192"/>
    </source>
</evidence>
<keyword evidence="1" id="KW-0378">Hydrolase</keyword>
<evidence type="ECO:0000313" key="6">
    <source>
        <dbReference type="Proteomes" id="UP000741360"/>
    </source>
</evidence>
<dbReference type="InterPro" id="IPR001650">
    <property type="entry name" value="Helicase_C-like"/>
</dbReference>
<dbReference type="FunFam" id="3.40.50.300:FF:000533">
    <property type="entry name" value="Helicase, Snf2 family"/>
    <property type="match status" value="1"/>
</dbReference>
<dbReference type="Pfam" id="PF00271">
    <property type="entry name" value="Helicase_C"/>
    <property type="match status" value="1"/>
</dbReference>
<evidence type="ECO:0000256" key="2">
    <source>
        <dbReference type="SAM" id="MobiDB-lite"/>
    </source>
</evidence>
<dbReference type="SUPFAM" id="SSF52540">
    <property type="entry name" value="P-loop containing nucleoside triphosphate hydrolases"/>
    <property type="match status" value="2"/>
</dbReference>
<organism evidence="5 6">
    <name type="scientific">Tectimicrobiota bacterium</name>
    <dbReference type="NCBI Taxonomy" id="2528274"/>
    <lineage>
        <taxon>Bacteria</taxon>
        <taxon>Pseudomonadati</taxon>
        <taxon>Nitrospinota/Tectimicrobiota group</taxon>
        <taxon>Candidatus Tectimicrobiota</taxon>
    </lineage>
</organism>
<dbReference type="SMART" id="SM00490">
    <property type="entry name" value="HELICc"/>
    <property type="match status" value="1"/>
</dbReference>
<dbReference type="InterPro" id="IPR000330">
    <property type="entry name" value="SNF2_N"/>
</dbReference>
<evidence type="ECO:0000313" key="5">
    <source>
        <dbReference type="EMBL" id="MBI3014391.1"/>
    </source>
</evidence>
<dbReference type="InterPro" id="IPR038718">
    <property type="entry name" value="SNF2-like_sf"/>
</dbReference>
<dbReference type="Proteomes" id="UP000741360">
    <property type="component" value="Unassembled WGS sequence"/>
</dbReference>
<dbReference type="AlphaFoldDB" id="A0A932GNH2"/>
<dbReference type="InterPro" id="IPR022138">
    <property type="entry name" value="DUF3670"/>
</dbReference>
<dbReference type="GO" id="GO:0005524">
    <property type="term" value="F:ATP binding"/>
    <property type="evidence" value="ECO:0007669"/>
    <property type="project" value="InterPro"/>
</dbReference>
<dbReference type="FunFam" id="3.40.50.10810:FF:000031">
    <property type="entry name" value="Helicase, SNF2/RAD54 family"/>
    <property type="match status" value="1"/>
</dbReference>
<accession>A0A932GNH2</accession>
<keyword evidence="5" id="KW-0547">Nucleotide-binding</keyword>
<dbReference type="Pfam" id="PF12419">
    <property type="entry name" value="DUF3670"/>
    <property type="match status" value="1"/>
</dbReference>
<dbReference type="GO" id="GO:0004386">
    <property type="term" value="F:helicase activity"/>
    <property type="evidence" value="ECO:0007669"/>
    <property type="project" value="UniProtKB-KW"/>
</dbReference>
<evidence type="ECO:0000259" key="4">
    <source>
        <dbReference type="PROSITE" id="PS51194"/>
    </source>
</evidence>
<gene>
    <name evidence="5" type="ORF">HYY65_04875</name>
</gene>
<dbReference type="PROSITE" id="PS51194">
    <property type="entry name" value="HELICASE_CTER"/>
    <property type="match status" value="1"/>
</dbReference>
<dbReference type="Gene3D" id="3.40.50.10810">
    <property type="entry name" value="Tandem AAA-ATPase domain"/>
    <property type="match status" value="1"/>
</dbReference>
<dbReference type="InterPro" id="IPR049730">
    <property type="entry name" value="SNF2/RAD54-like_C"/>
</dbReference>
<dbReference type="PANTHER" id="PTHR10799">
    <property type="entry name" value="SNF2/RAD54 HELICASE FAMILY"/>
    <property type="match status" value="1"/>
</dbReference>
<protein>
    <submittedName>
        <fullName evidence="5">DEAD/DEAH box helicase</fullName>
    </submittedName>
</protein>
<dbReference type="SMART" id="SM00487">
    <property type="entry name" value="DEXDc"/>
    <property type="match status" value="1"/>
</dbReference>
<evidence type="ECO:0000256" key="1">
    <source>
        <dbReference type="ARBA" id="ARBA00022801"/>
    </source>
</evidence>
<feature type="domain" description="Helicase ATP-binding" evidence="3">
    <location>
        <begin position="536"/>
        <end position="700"/>
    </location>
</feature>
<dbReference type="InterPro" id="IPR027417">
    <property type="entry name" value="P-loop_NTPase"/>
</dbReference>
<proteinExistence type="predicted"/>
<feature type="domain" description="Helicase C-terminal" evidence="4">
    <location>
        <begin position="823"/>
        <end position="981"/>
    </location>
</feature>
<sequence length="1017" mass="111383">MNHLVFRPRPVGGPEFFLWGSDPGSANAGIIERLAASGRRATVRVVSDHGKAEQVRGLRIGLLDGVAVLARIEAADLEGVPASVAAWSLAAKLALDLVARERILPLVLPAPEGAEARWGVSLALPDDSQRFTALARAFPPAAHAVPTDREDHPLPSRGRRPQRQYRETVRFWAPETLLAEFLDATADALDREAAARTQVPLPAQGRGSWEGKFIAALTGSDPVFPTHGFLERGLPEEISGWVAPVRGALAANTPRVCLKLDPPGNGTRAGRGRPWELRYFLQAADDPSLLLPAERAWAAPGDRLQWMDRTFAAPQELLLQGLAQAARLFPPVERSLEAARPESVPLSDDEAWRFLSDGAPLLSEAGFTVLLPAELSPAGQRRLRLRMRVGAAPGVAGAVSGEGRLSLDGLVAYRWELALGDQTLSPQEFSALVALKRPLVQWRGEWVVLDPNEIAEIRHHLQKERGGKLQIPEALAAALGGTLPREGIRVPVEVVPEGLLISVIERLRAGMDPILPPADLQGTLRPYQERGLSWLALMARLGLGGCLADDMGLGKTVETIAFLLARRAAETGDPRPALIVCPTSVVGNWERELARFSPALPVLRHHGPERARDLKALRHTPPHAVVVTTYGLLRRDQALLGEMDWAVAVLDEAQNIKNAASRQAHAARALRATHRFALTGTPVENRLAELWSILHFCVPGLLGPLERFRRRFAVPIERYRDNGAAEELRRVIRPFVLRRLKSDPGILADLPPKQEMAVVCTLTREQATLYQAQVDEVMAKIEAAEGIQRRGIVLALLTALKQICNHPAHYLRERGPFPGRSGKLDRLTEMLEETVASGDRALVFTQFREMGDRLVAHLSGTLQREVPFLHGGVPRAARDAMVRRFQEDGPPVFVLSLKAGGTGLNLTHATRVFHFDRWWNPAVEDQATDRAHRIGQRRLVQVYRLLTAGTVEEKIDALLTDKRALAERIVGASEAWITELSDAELRGLFALSRDAVVADNEDETAAPAKAGSRKGRK</sequence>
<comment type="caution">
    <text evidence="5">The sequence shown here is derived from an EMBL/GenBank/DDBJ whole genome shotgun (WGS) entry which is preliminary data.</text>
</comment>
<keyword evidence="5" id="KW-0067">ATP-binding</keyword>
<dbReference type="InterPro" id="IPR014001">
    <property type="entry name" value="Helicase_ATP-bd"/>
</dbReference>
<dbReference type="CDD" id="cd18012">
    <property type="entry name" value="DEXQc_arch_SWI2_SNF2"/>
    <property type="match status" value="1"/>
</dbReference>
<dbReference type="CDD" id="cd18793">
    <property type="entry name" value="SF2_C_SNF"/>
    <property type="match status" value="1"/>
</dbReference>
<name>A0A932GNH2_UNCTE</name>
<dbReference type="GO" id="GO:0016787">
    <property type="term" value="F:hydrolase activity"/>
    <property type="evidence" value="ECO:0007669"/>
    <property type="project" value="UniProtKB-KW"/>
</dbReference>
<feature type="region of interest" description="Disordered" evidence="2">
    <location>
        <begin position="142"/>
        <end position="161"/>
    </location>
</feature>
<dbReference type="Gene3D" id="3.40.50.300">
    <property type="entry name" value="P-loop containing nucleotide triphosphate hydrolases"/>
    <property type="match status" value="1"/>
</dbReference>
<dbReference type="EMBL" id="JACPSX010000090">
    <property type="protein sequence ID" value="MBI3014391.1"/>
    <property type="molecule type" value="Genomic_DNA"/>
</dbReference>
<reference evidence="5" key="1">
    <citation type="submission" date="2020-07" db="EMBL/GenBank/DDBJ databases">
        <title>Huge and variable diversity of episymbiotic CPR bacteria and DPANN archaea in groundwater ecosystems.</title>
        <authorList>
            <person name="He C.Y."/>
            <person name="Keren R."/>
            <person name="Whittaker M."/>
            <person name="Farag I.F."/>
            <person name="Doudna J."/>
            <person name="Cate J.H.D."/>
            <person name="Banfield J.F."/>
        </authorList>
    </citation>
    <scope>NUCLEOTIDE SEQUENCE</scope>
    <source>
        <strain evidence="5">NC_groundwater_717_Ag_S-0.2um_59_8</strain>
    </source>
</reference>
<dbReference type="Pfam" id="PF00176">
    <property type="entry name" value="SNF2-rel_dom"/>
    <property type="match status" value="1"/>
</dbReference>
<keyword evidence="5" id="KW-0347">Helicase</keyword>